<reference evidence="1 2" key="1">
    <citation type="submission" date="2015-08" db="EMBL/GenBank/DDBJ databases">
        <title>Ancestral chromatin configuration constrains chromatin evolution on differentiating sex chromosomes in Drosophila.</title>
        <authorList>
            <person name="Zhou Q."/>
            <person name="Bachtrog D."/>
        </authorList>
    </citation>
    <scope>NUCLEOTIDE SEQUENCE [LARGE SCALE GENOMIC DNA]</scope>
    <source>
        <tissue evidence="1">Whole larvae</tissue>
    </source>
</reference>
<protein>
    <submittedName>
        <fullName evidence="1">CG4218</fullName>
    </submittedName>
</protein>
<organism evidence="1 2">
    <name type="scientific">Drosophila busckii</name>
    <name type="common">Fruit fly</name>
    <dbReference type="NCBI Taxonomy" id="30019"/>
    <lineage>
        <taxon>Eukaryota</taxon>
        <taxon>Metazoa</taxon>
        <taxon>Ecdysozoa</taxon>
        <taxon>Arthropoda</taxon>
        <taxon>Hexapoda</taxon>
        <taxon>Insecta</taxon>
        <taxon>Pterygota</taxon>
        <taxon>Neoptera</taxon>
        <taxon>Endopterygota</taxon>
        <taxon>Diptera</taxon>
        <taxon>Brachycera</taxon>
        <taxon>Muscomorpha</taxon>
        <taxon>Ephydroidea</taxon>
        <taxon>Drosophilidae</taxon>
        <taxon>Drosophila</taxon>
    </lineage>
</organism>
<dbReference type="STRING" id="30019.A0A0M4E602"/>
<dbReference type="AlphaFoldDB" id="A0A0M4E602"/>
<dbReference type="OrthoDB" id="7883432at2759"/>
<name>A0A0M4E602_DROBS</name>
<proteinExistence type="predicted"/>
<keyword evidence="2" id="KW-1185">Reference proteome</keyword>
<sequence>MASKQPTTQQLAYLDELKQRLKELRMRQETFMEQTAEMLRDISTASPLAVGPTVVVVAAPPAAQVQVPTVVVDTGERVGSIKQLIQRFEDLRQSSKQFSDLQMPEELVGVDVRKLLKDYERLILEGNVLQKSWSMLKKTTESCARQSNQKTPEISKRKPQKNFFFFFFTESIPEKRCGRSKIKSKQSVKSIHEQDYDTDIEDYYFLKKRSTAQVTGHRNRNRFGAMFHFAIRFNPLKKCMRNNQKAA</sequence>
<accession>A0A0M4E602</accession>
<gene>
    <name evidence="1" type="ORF">Dbus_chr2Lg1743</name>
</gene>
<evidence type="ECO:0000313" key="2">
    <source>
        <dbReference type="Proteomes" id="UP000494163"/>
    </source>
</evidence>
<dbReference type="Proteomes" id="UP000494163">
    <property type="component" value="Chromosome 2L"/>
</dbReference>
<dbReference type="EMBL" id="CP012523">
    <property type="protein sequence ID" value="ALC39658.1"/>
    <property type="molecule type" value="Genomic_DNA"/>
</dbReference>
<evidence type="ECO:0000313" key="1">
    <source>
        <dbReference type="EMBL" id="ALC39658.1"/>
    </source>
</evidence>